<evidence type="ECO:0000313" key="2">
    <source>
        <dbReference type="Proteomes" id="UP000190777"/>
    </source>
</evidence>
<evidence type="ECO:0000313" key="1">
    <source>
        <dbReference type="EMBL" id="OPH38988.1"/>
    </source>
</evidence>
<organism evidence="1 2">
    <name type="scientific">Moraxella equi</name>
    <dbReference type="NCBI Taxonomy" id="60442"/>
    <lineage>
        <taxon>Bacteria</taxon>
        <taxon>Pseudomonadati</taxon>
        <taxon>Pseudomonadota</taxon>
        <taxon>Gammaproteobacteria</taxon>
        <taxon>Moraxellales</taxon>
        <taxon>Moraxellaceae</taxon>
        <taxon>Moraxella</taxon>
    </lineage>
</organism>
<reference evidence="1 2" key="1">
    <citation type="submission" date="2017-03" db="EMBL/GenBank/DDBJ databases">
        <title>Draft genome sequence of Moraxella equi CCUG 4950T type strain.</title>
        <authorList>
            <person name="Salva-Serra F."/>
            <person name="Engstrom-Jakobsson H."/>
            <person name="Thorell K."/>
            <person name="Jaen-Luchoro D."/>
            <person name="Gonzales-Siles L."/>
            <person name="Karlsson R."/>
            <person name="Yazdan S."/>
            <person name="Boulund F."/>
            <person name="Johnning A."/>
            <person name="Engstrand L."/>
            <person name="Kristiansson E."/>
            <person name="Moore E."/>
        </authorList>
    </citation>
    <scope>NUCLEOTIDE SEQUENCE [LARGE SCALE GENOMIC DNA]</scope>
    <source>
        <strain evidence="1 2">CCUG 4950</strain>
    </source>
</reference>
<gene>
    <name evidence="1" type="ORF">B5J93_04880</name>
</gene>
<proteinExistence type="predicted"/>
<dbReference type="Proteomes" id="UP000190777">
    <property type="component" value="Unassembled WGS sequence"/>
</dbReference>
<dbReference type="EMBL" id="MXAP01000047">
    <property type="protein sequence ID" value="OPH38988.1"/>
    <property type="molecule type" value="Genomic_DNA"/>
</dbReference>
<name>A0ABX3NIL3_9GAMM</name>
<keyword evidence="2" id="KW-1185">Reference proteome</keyword>
<sequence length="81" mass="9614">MKPRLIIHDFFKNARNFFRFYQFKSTQTSQIILKNKSMLFVRACLPFVFAMKNKKNHTFFKEKSAVDIGVSPRILTSSHKI</sequence>
<protein>
    <submittedName>
        <fullName evidence="1">Uncharacterized protein</fullName>
    </submittedName>
</protein>
<comment type="caution">
    <text evidence="1">The sequence shown here is derived from an EMBL/GenBank/DDBJ whole genome shotgun (WGS) entry which is preliminary data.</text>
</comment>
<accession>A0ABX3NIL3</accession>